<feature type="compositionally biased region" description="Pro residues" evidence="1">
    <location>
        <begin position="173"/>
        <end position="189"/>
    </location>
</feature>
<dbReference type="EMBL" id="PFLI01000034">
    <property type="protein sequence ID" value="PIY72436.1"/>
    <property type="molecule type" value="Genomic_DNA"/>
</dbReference>
<evidence type="ECO:0000313" key="2">
    <source>
        <dbReference type="EMBL" id="PIY72436.1"/>
    </source>
</evidence>
<accession>A0A2M7QKF9</accession>
<proteinExistence type="predicted"/>
<sequence length="315" mass="34258">MTKIIIRKILISISFLFIFFVVYLPSTKAAIPGCFCDGSSSCYSDGCTRKTIKADGSIDYGLCGSAGCGGAYNCCYNTDSVDANRYFCTQQPPCCADMVARNDPEACCWPERGYCHPFYCSKVSRPEKCGWYWSFHGEMSGRPQGYGCTKGTSAADLQPVFGLPPGVGGTQPTTPPQPTSVPTRPPAPTPTQYIPPTSIPTSIPTQYTPPPTTYIPPVSQPTHFNIAPTQYIPPTDNPVVYPTTPPPNSFSLPSLSLPVINTEPLKRSAKNTIIQLEKVLNMPAEAVNIVTQLDNSLEVTLSRFIENLINKIINH</sequence>
<feature type="region of interest" description="Disordered" evidence="1">
    <location>
        <begin position="165"/>
        <end position="200"/>
    </location>
</feature>
<dbReference type="AlphaFoldDB" id="A0A2M7QKF9"/>
<organism evidence="2 3">
    <name type="scientific">Candidatus Roizmanbacteria bacterium CG_4_10_14_0_8_um_filter_33_9</name>
    <dbReference type="NCBI Taxonomy" id="1974826"/>
    <lineage>
        <taxon>Bacteria</taxon>
        <taxon>Candidatus Roizmaniibacteriota</taxon>
    </lineage>
</organism>
<name>A0A2M7QKF9_9BACT</name>
<evidence type="ECO:0000256" key="1">
    <source>
        <dbReference type="SAM" id="MobiDB-lite"/>
    </source>
</evidence>
<gene>
    <name evidence="2" type="ORF">COY87_00985</name>
</gene>
<dbReference type="Proteomes" id="UP000229401">
    <property type="component" value="Unassembled WGS sequence"/>
</dbReference>
<reference evidence="3" key="1">
    <citation type="submission" date="2017-09" db="EMBL/GenBank/DDBJ databases">
        <title>Depth-based differentiation of microbial function through sediment-hosted aquifers and enrichment of novel symbionts in the deep terrestrial subsurface.</title>
        <authorList>
            <person name="Probst A.J."/>
            <person name="Ladd B."/>
            <person name="Jarett J.K."/>
            <person name="Geller-Mcgrath D.E."/>
            <person name="Sieber C.M.K."/>
            <person name="Emerson J.B."/>
            <person name="Anantharaman K."/>
            <person name="Thomas B.C."/>
            <person name="Malmstrom R."/>
            <person name="Stieglmeier M."/>
            <person name="Klingl A."/>
            <person name="Woyke T."/>
            <person name="Ryan C.M."/>
            <person name="Banfield J.F."/>
        </authorList>
    </citation>
    <scope>NUCLEOTIDE SEQUENCE [LARGE SCALE GENOMIC DNA]</scope>
</reference>
<protein>
    <submittedName>
        <fullName evidence="2">Uncharacterized protein</fullName>
    </submittedName>
</protein>
<comment type="caution">
    <text evidence="2">The sequence shown here is derived from an EMBL/GenBank/DDBJ whole genome shotgun (WGS) entry which is preliminary data.</text>
</comment>
<evidence type="ECO:0000313" key="3">
    <source>
        <dbReference type="Proteomes" id="UP000229401"/>
    </source>
</evidence>
<feature type="compositionally biased region" description="Low complexity" evidence="1">
    <location>
        <begin position="190"/>
        <end position="200"/>
    </location>
</feature>